<dbReference type="PANTHER" id="PTHR45657">
    <property type="entry name" value="CRAL-TRIO DOMAIN-CONTAINING PROTEIN YKL091C-RELATED"/>
    <property type="match status" value="1"/>
</dbReference>
<feature type="region of interest" description="Disordered" evidence="6">
    <location>
        <begin position="1"/>
        <end position="27"/>
    </location>
</feature>
<evidence type="ECO:0000256" key="1">
    <source>
        <dbReference type="ARBA" id="ARBA00004202"/>
    </source>
</evidence>
<dbReference type="InterPro" id="IPR011074">
    <property type="entry name" value="CRAL/TRIO_N_dom"/>
</dbReference>
<evidence type="ECO:0000313" key="9">
    <source>
        <dbReference type="EMBL" id="KAF0913846.1"/>
    </source>
</evidence>
<protein>
    <recommendedName>
        <fullName evidence="8">CRAL-TRIO domain-containing protein</fullName>
    </recommendedName>
</protein>
<dbReference type="InterPro" id="IPR036273">
    <property type="entry name" value="CRAL/TRIO_N_dom_sf"/>
</dbReference>
<evidence type="ECO:0000256" key="5">
    <source>
        <dbReference type="ARBA" id="ARBA00038020"/>
    </source>
</evidence>
<accession>A0A6G1DN33</accession>
<evidence type="ECO:0000313" key="10">
    <source>
        <dbReference type="Proteomes" id="UP000479710"/>
    </source>
</evidence>
<dbReference type="Proteomes" id="UP000479710">
    <property type="component" value="Unassembled WGS sequence"/>
</dbReference>
<comment type="subcellular location">
    <subcellularLocation>
        <location evidence="1">Cell membrane</location>
        <topology evidence="1">Peripheral membrane protein</topology>
    </subcellularLocation>
    <subcellularLocation>
        <location evidence="2">Golgi apparatus membrane</location>
        <topology evidence="2">Peripheral membrane protein</topology>
    </subcellularLocation>
</comment>
<keyword evidence="3" id="KW-0813">Transport</keyword>
<proteinExistence type="inferred from homology"/>
<evidence type="ECO:0000256" key="3">
    <source>
        <dbReference type="ARBA" id="ARBA00022927"/>
    </source>
</evidence>
<comment type="caution">
    <text evidence="9">The sequence shown here is derived from an EMBL/GenBank/DDBJ whole genome shotgun (WGS) entry which is preliminary data.</text>
</comment>
<dbReference type="Pfam" id="PF03765">
    <property type="entry name" value="CRAL_TRIO_N"/>
    <property type="match status" value="1"/>
</dbReference>
<evidence type="ECO:0000256" key="6">
    <source>
        <dbReference type="SAM" id="MobiDB-lite"/>
    </source>
</evidence>
<dbReference type="EMBL" id="SPHZ02000006">
    <property type="protein sequence ID" value="KAF0913847.1"/>
    <property type="molecule type" value="Genomic_DNA"/>
</dbReference>
<dbReference type="GO" id="GO:0015031">
    <property type="term" value="P:protein transport"/>
    <property type="evidence" value="ECO:0007669"/>
    <property type="project" value="UniProtKB-KW"/>
</dbReference>
<evidence type="ECO:0000256" key="2">
    <source>
        <dbReference type="ARBA" id="ARBA00004395"/>
    </source>
</evidence>
<dbReference type="Gene3D" id="1.10.8.20">
    <property type="entry name" value="N-terminal domain of phosphatidylinositol transfer protein sec14p"/>
    <property type="match status" value="1"/>
</dbReference>
<dbReference type="CDD" id="cd00170">
    <property type="entry name" value="SEC14"/>
    <property type="match status" value="1"/>
</dbReference>
<keyword evidence="7" id="KW-0472">Membrane</keyword>
<evidence type="ECO:0000259" key="8">
    <source>
        <dbReference type="PROSITE" id="PS50191"/>
    </source>
</evidence>
<dbReference type="InterPro" id="IPR001251">
    <property type="entry name" value="CRAL-TRIO_dom"/>
</dbReference>
<name>A0A6G1DN33_9ORYZ</name>
<dbReference type="EMBL" id="SPHZ02000006">
    <property type="protein sequence ID" value="KAF0913845.1"/>
    <property type="molecule type" value="Genomic_DNA"/>
</dbReference>
<feature type="region of interest" description="Disordered" evidence="6">
    <location>
        <begin position="420"/>
        <end position="442"/>
    </location>
</feature>
<keyword evidence="3" id="KW-0653">Protein transport</keyword>
<gene>
    <name evidence="9" type="ORF">E2562_024930</name>
</gene>
<evidence type="ECO:0000256" key="7">
    <source>
        <dbReference type="SAM" id="Phobius"/>
    </source>
</evidence>
<comment type="similarity">
    <text evidence="5">Belongs to the SFH family.</text>
</comment>
<dbReference type="SMART" id="SM01100">
    <property type="entry name" value="CRAL_TRIO_N"/>
    <property type="match status" value="1"/>
</dbReference>
<feature type="domain" description="CRAL-TRIO" evidence="8">
    <location>
        <begin position="133"/>
        <end position="307"/>
    </location>
</feature>
<dbReference type="PROSITE" id="PS50191">
    <property type="entry name" value="CRAL_TRIO"/>
    <property type="match status" value="1"/>
</dbReference>
<dbReference type="SMART" id="SM00516">
    <property type="entry name" value="SEC14"/>
    <property type="match status" value="1"/>
</dbReference>
<dbReference type="GO" id="GO:0005886">
    <property type="term" value="C:plasma membrane"/>
    <property type="evidence" value="ECO:0007669"/>
    <property type="project" value="UniProtKB-SubCell"/>
</dbReference>
<dbReference type="InterPro" id="IPR036865">
    <property type="entry name" value="CRAL-TRIO_dom_sf"/>
</dbReference>
<feature type="transmembrane region" description="Helical" evidence="7">
    <location>
        <begin position="473"/>
        <end position="493"/>
    </location>
</feature>
<keyword evidence="4" id="KW-0333">Golgi apparatus</keyword>
<dbReference type="OrthoDB" id="1434354at2759"/>
<dbReference type="InterPro" id="IPR051026">
    <property type="entry name" value="PI/PC_transfer"/>
</dbReference>
<keyword evidence="7" id="KW-1133">Transmembrane helix</keyword>
<organism evidence="9 10">
    <name type="scientific">Oryza meyeriana var. granulata</name>
    <dbReference type="NCBI Taxonomy" id="110450"/>
    <lineage>
        <taxon>Eukaryota</taxon>
        <taxon>Viridiplantae</taxon>
        <taxon>Streptophyta</taxon>
        <taxon>Embryophyta</taxon>
        <taxon>Tracheophyta</taxon>
        <taxon>Spermatophyta</taxon>
        <taxon>Magnoliopsida</taxon>
        <taxon>Liliopsida</taxon>
        <taxon>Poales</taxon>
        <taxon>Poaceae</taxon>
        <taxon>BOP clade</taxon>
        <taxon>Oryzoideae</taxon>
        <taxon>Oryzeae</taxon>
        <taxon>Oryzinae</taxon>
        <taxon>Oryza</taxon>
        <taxon>Oryza meyeriana</taxon>
    </lineage>
</organism>
<dbReference type="GO" id="GO:0000139">
    <property type="term" value="C:Golgi membrane"/>
    <property type="evidence" value="ECO:0007669"/>
    <property type="project" value="UniProtKB-SubCell"/>
</dbReference>
<evidence type="ECO:0000256" key="4">
    <source>
        <dbReference type="ARBA" id="ARBA00023034"/>
    </source>
</evidence>
<dbReference type="Pfam" id="PF00650">
    <property type="entry name" value="CRAL_TRIO"/>
    <property type="match status" value="1"/>
</dbReference>
<sequence length="606" mass="68826">MSVSHAEDVEISPCDPNSEDDRRRRGMGSLRRKAIHALRKRGRRRRVDFRYPAAMSIEDVRDAEEERAVAAFRDRLAAHGLLPDKHDDYHMMLRFLKARKFDSEKAMQMWAEMLRWRKEFGADTILEEFEFDELDDVLRYYPQGYHGVDREGRPVYIERLGKVDPNKLMQITTVDRYIKYHVQEFERAFRERFPACTLAAKRHIDSTTTILDVHGVGLKNFSKTARELVHRMQKIDSDYYPETLHQMYVVNAGSGFKLIWNSVKGFLDPKTSSKIHVLGTNYQSRLLEVIDKSELPEFLGGSCACSEGGCLGSNKGPWNDHVILKLIHSMRSSSSMREIKPVSDSEERSGSSLRAEKLKGMISDISNAESESDVDEFSLSAVQRSTDYSFLTPVSEEVKGSDSSTFCSCEACDRKGLPDVTPASSQAIQQSSEMVPKRLTSPKHPSTIGWVNNLGNTAASLRGTLAARTFGNFVRGVGILVIKVLSFFSLFVCRRKSMLEIAQPSTAAEKPRPRSAMEGDMSACLQRLEKLESLCNHLVSKPPDMPKEKECLLLQSFDRIKAIEADLERTKRVLHMTLVKQMEMMETLEAMQQHQSSSVRRRLCCS</sequence>
<dbReference type="FunFam" id="3.40.525.10:FF:000011">
    <property type="entry name" value="SEC14 cytosolic factor"/>
    <property type="match status" value="1"/>
</dbReference>
<keyword evidence="10" id="KW-1185">Reference proteome</keyword>
<dbReference type="PANTHER" id="PTHR45657:SF13">
    <property type="entry name" value="OS09G0481100 PROTEIN"/>
    <property type="match status" value="1"/>
</dbReference>
<reference evidence="9 10" key="1">
    <citation type="submission" date="2019-11" db="EMBL/GenBank/DDBJ databases">
        <title>Whole genome sequence of Oryza granulata.</title>
        <authorList>
            <person name="Li W."/>
        </authorList>
    </citation>
    <scope>NUCLEOTIDE SEQUENCE [LARGE SCALE GENOMIC DNA]</scope>
    <source>
        <strain evidence="10">cv. Menghai</strain>
        <tissue evidence="9">Leaf</tissue>
    </source>
</reference>
<feature type="compositionally biased region" description="Polar residues" evidence="6">
    <location>
        <begin position="422"/>
        <end position="433"/>
    </location>
</feature>
<dbReference type="SUPFAM" id="SSF52087">
    <property type="entry name" value="CRAL/TRIO domain"/>
    <property type="match status" value="1"/>
</dbReference>
<dbReference type="EMBL" id="SPHZ02000006">
    <property type="protein sequence ID" value="KAF0913846.1"/>
    <property type="molecule type" value="Genomic_DNA"/>
</dbReference>
<keyword evidence="7" id="KW-0812">Transmembrane</keyword>
<dbReference type="Gene3D" id="3.40.525.10">
    <property type="entry name" value="CRAL-TRIO lipid binding domain"/>
    <property type="match status" value="1"/>
</dbReference>
<dbReference type="AlphaFoldDB" id="A0A6G1DN33"/>
<dbReference type="SUPFAM" id="SSF46938">
    <property type="entry name" value="CRAL/TRIO N-terminal domain"/>
    <property type="match status" value="1"/>
</dbReference>